<dbReference type="Pfam" id="PF13377">
    <property type="entry name" value="Peripla_BP_3"/>
    <property type="match status" value="1"/>
</dbReference>
<feature type="domain" description="HTH lacI-type" evidence="4">
    <location>
        <begin position="6"/>
        <end position="60"/>
    </location>
</feature>
<comment type="caution">
    <text evidence="5">The sequence shown here is derived from an EMBL/GenBank/DDBJ whole genome shotgun (WGS) entry which is preliminary data.</text>
</comment>
<sequence>MKQKRTTIYDIAKALNIHATYVSKALNEHSNISQEMIDKVKKKAAELKYRHNSSAANFRASYSKTCGVIVPKINESFFSNAIAGIEEVCAQNGHHLIICQSLESYTKEVEAIETLIRQNVDCIIISLSLETKNSNHLQEVLANGITLIQFDRYDESILSYIVKNDNREAAGRAVKHLLDQRYRRIAYIGGPEHLRIYIERKQGFIDTIREAQISIPYEYTCNISLRREESRKIALELLNGPNPPDAFFTASDFAALGVMQAAKDLNIPVPGKLGIFGFQNEEFTQYLTPTLSTVDQKSMELGALSARLYFSNLQNKEETGTSGNYKTEVVKCSLITNQSSVRSSKDPSQS</sequence>
<evidence type="ECO:0000259" key="4">
    <source>
        <dbReference type="PROSITE" id="PS50932"/>
    </source>
</evidence>
<dbReference type="SUPFAM" id="SSF53822">
    <property type="entry name" value="Periplasmic binding protein-like I"/>
    <property type="match status" value="1"/>
</dbReference>
<keyword evidence="3" id="KW-0804">Transcription</keyword>
<gene>
    <name evidence="5" type="ORF">GO493_11035</name>
</gene>
<dbReference type="SUPFAM" id="SSF47413">
    <property type="entry name" value="lambda repressor-like DNA-binding domains"/>
    <property type="match status" value="1"/>
</dbReference>
<name>A0A7K1U359_9BACT</name>
<dbReference type="Proteomes" id="UP000461730">
    <property type="component" value="Unassembled WGS sequence"/>
</dbReference>
<dbReference type="EMBL" id="WRXN01000004">
    <property type="protein sequence ID" value="MVT08797.1"/>
    <property type="molecule type" value="Genomic_DNA"/>
</dbReference>
<dbReference type="PROSITE" id="PS50932">
    <property type="entry name" value="HTH_LACI_2"/>
    <property type="match status" value="1"/>
</dbReference>
<dbReference type="InterPro" id="IPR046335">
    <property type="entry name" value="LacI/GalR-like_sensor"/>
</dbReference>
<protein>
    <submittedName>
        <fullName evidence="5">Substrate-binding domain-containing protein</fullName>
    </submittedName>
</protein>
<dbReference type="PANTHER" id="PTHR30146:SF109">
    <property type="entry name" value="HTH-TYPE TRANSCRIPTIONAL REGULATOR GALS"/>
    <property type="match status" value="1"/>
</dbReference>
<dbReference type="Gene3D" id="3.40.50.2300">
    <property type="match status" value="2"/>
</dbReference>
<proteinExistence type="predicted"/>
<reference evidence="5 6" key="1">
    <citation type="submission" date="2019-12" db="EMBL/GenBank/DDBJ databases">
        <title>Chitinophaga sp. strain ysch24 (GDMCC 1.1355), whole genome shotgun sequence.</title>
        <authorList>
            <person name="Zhang X."/>
        </authorList>
    </citation>
    <scope>NUCLEOTIDE SEQUENCE [LARGE SCALE GENOMIC DNA]</scope>
    <source>
        <strain evidence="6">ysch24</strain>
    </source>
</reference>
<evidence type="ECO:0000313" key="5">
    <source>
        <dbReference type="EMBL" id="MVT08797.1"/>
    </source>
</evidence>
<evidence type="ECO:0000256" key="3">
    <source>
        <dbReference type="ARBA" id="ARBA00023163"/>
    </source>
</evidence>
<dbReference type="GO" id="GO:0000976">
    <property type="term" value="F:transcription cis-regulatory region binding"/>
    <property type="evidence" value="ECO:0007669"/>
    <property type="project" value="TreeGrafter"/>
</dbReference>
<keyword evidence="1" id="KW-0805">Transcription regulation</keyword>
<dbReference type="CDD" id="cd01392">
    <property type="entry name" value="HTH_LacI"/>
    <property type="match status" value="1"/>
</dbReference>
<evidence type="ECO:0000313" key="6">
    <source>
        <dbReference type="Proteomes" id="UP000461730"/>
    </source>
</evidence>
<dbReference type="InterPro" id="IPR028082">
    <property type="entry name" value="Peripla_BP_I"/>
</dbReference>
<accession>A0A7K1U359</accession>
<dbReference type="SMART" id="SM00354">
    <property type="entry name" value="HTH_LACI"/>
    <property type="match status" value="1"/>
</dbReference>
<dbReference type="CDD" id="cd06267">
    <property type="entry name" value="PBP1_LacI_sugar_binding-like"/>
    <property type="match status" value="1"/>
</dbReference>
<dbReference type="InterPro" id="IPR000843">
    <property type="entry name" value="HTH_LacI"/>
</dbReference>
<dbReference type="RefSeq" id="WP_157306221.1">
    <property type="nucleotide sequence ID" value="NZ_WRXN01000004.1"/>
</dbReference>
<dbReference type="AlphaFoldDB" id="A0A7K1U359"/>
<dbReference type="GO" id="GO:0003700">
    <property type="term" value="F:DNA-binding transcription factor activity"/>
    <property type="evidence" value="ECO:0007669"/>
    <property type="project" value="TreeGrafter"/>
</dbReference>
<dbReference type="Gene3D" id="1.10.260.40">
    <property type="entry name" value="lambda repressor-like DNA-binding domains"/>
    <property type="match status" value="1"/>
</dbReference>
<evidence type="ECO:0000256" key="2">
    <source>
        <dbReference type="ARBA" id="ARBA00023125"/>
    </source>
</evidence>
<organism evidence="5 6">
    <name type="scientific">Chitinophaga tropicalis</name>
    <dbReference type="NCBI Taxonomy" id="2683588"/>
    <lineage>
        <taxon>Bacteria</taxon>
        <taxon>Pseudomonadati</taxon>
        <taxon>Bacteroidota</taxon>
        <taxon>Chitinophagia</taxon>
        <taxon>Chitinophagales</taxon>
        <taxon>Chitinophagaceae</taxon>
        <taxon>Chitinophaga</taxon>
    </lineage>
</organism>
<keyword evidence="2" id="KW-0238">DNA-binding</keyword>
<dbReference type="PANTHER" id="PTHR30146">
    <property type="entry name" value="LACI-RELATED TRANSCRIPTIONAL REPRESSOR"/>
    <property type="match status" value="1"/>
</dbReference>
<evidence type="ECO:0000256" key="1">
    <source>
        <dbReference type="ARBA" id="ARBA00023015"/>
    </source>
</evidence>
<dbReference type="InterPro" id="IPR010982">
    <property type="entry name" value="Lambda_DNA-bd_dom_sf"/>
</dbReference>
<keyword evidence="6" id="KW-1185">Reference proteome</keyword>